<sequence length="238" mass="24747">MFPVALAVLLFAIVSKTQANDPATLAASIKSAKNYSLLPACVQQCVWDISDDDTGDIGGDVAIHLSCSSPWINGCYCRPSSATVAHSFISSCATYLCSTPQPTDIAAGTSVYASYCSQALGAAYTPEGVDQTAPEPTAATDVVITSATPAPSRPTASLAQQTSSASESSPSSSDAASLQEDKPDEKIAGLSKGAFIGVVVSASCSVLGLLFGVWFKVHKYRQQMKLAQQNPHMAYPLK</sequence>
<evidence type="ECO:0000256" key="2">
    <source>
        <dbReference type="SAM" id="Phobius"/>
    </source>
</evidence>
<evidence type="ECO:0000313" key="4">
    <source>
        <dbReference type="EMBL" id="KAF1966730.1"/>
    </source>
</evidence>
<evidence type="ECO:0000313" key="5">
    <source>
        <dbReference type="Proteomes" id="UP000800036"/>
    </source>
</evidence>
<protein>
    <recommendedName>
        <fullName evidence="6">Extracellular membrane protein CFEM domain-containing protein</fullName>
    </recommendedName>
</protein>
<accession>A0A6A5UQN3</accession>
<dbReference type="AlphaFoldDB" id="A0A6A5UQN3"/>
<name>A0A6A5UQN3_9PLEO</name>
<keyword evidence="3" id="KW-0732">Signal</keyword>
<keyword evidence="5" id="KW-1185">Reference proteome</keyword>
<keyword evidence="2" id="KW-1133">Transmembrane helix</keyword>
<keyword evidence="2" id="KW-0472">Membrane</keyword>
<dbReference type="EMBL" id="ML976742">
    <property type="protein sequence ID" value="KAF1966730.1"/>
    <property type="molecule type" value="Genomic_DNA"/>
</dbReference>
<feature type="signal peptide" evidence="3">
    <location>
        <begin position="1"/>
        <end position="19"/>
    </location>
</feature>
<feature type="transmembrane region" description="Helical" evidence="2">
    <location>
        <begin position="194"/>
        <end position="215"/>
    </location>
</feature>
<evidence type="ECO:0000256" key="3">
    <source>
        <dbReference type="SAM" id="SignalP"/>
    </source>
</evidence>
<organism evidence="4 5">
    <name type="scientific">Bimuria novae-zelandiae CBS 107.79</name>
    <dbReference type="NCBI Taxonomy" id="1447943"/>
    <lineage>
        <taxon>Eukaryota</taxon>
        <taxon>Fungi</taxon>
        <taxon>Dikarya</taxon>
        <taxon>Ascomycota</taxon>
        <taxon>Pezizomycotina</taxon>
        <taxon>Dothideomycetes</taxon>
        <taxon>Pleosporomycetidae</taxon>
        <taxon>Pleosporales</taxon>
        <taxon>Massarineae</taxon>
        <taxon>Didymosphaeriaceae</taxon>
        <taxon>Bimuria</taxon>
    </lineage>
</organism>
<proteinExistence type="predicted"/>
<feature type="region of interest" description="Disordered" evidence="1">
    <location>
        <begin position="148"/>
        <end position="181"/>
    </location>
</feature>
<evidence type="ECO:0000256" key="1">
    <source>
        <dbReference type="SAM" id="MobiDB-lite"/>
    </source>
</evidence>
<evidence type="ECO:0008006" key="6">
    <source>
        <dbReference type="Google" id="ProtNLM"/>
    </source>
</evidence>
<gene>
    <name evidence="4" type="ORF">BU23DRAFT_313521</name>
</gene>
<feature type="compositionally biased region" description="Low complexity" evidence="1">
    <location>
        <begin position="154"/>
        <end position="178"/>
    </location>
</feature>
<dbReference type="OrthoDB" id="3783580at2759"/>
<feature type="chain" id="PRO_5025456208" description="Extracellular membrane protein CFEM domain-containing protein" evidence="3">
    <location>
        <begin position="20"/>
        <end position="238"/>
    </location>
</feature>
<reference evidence="4" key="1">
    <citation type="journal article" date="2020" name="Stud. Mycol.">
        <title>101 Dothideomycetes genomes: a test case for predicting lifestyles and emergence of pathogens.</title>
        <authorList>
            <person name="Haridas S."/>
            <person name="Albert R."/>
            <person name="Binder M."/>
            <person name="Bloem J."/>
            <person name="Labutti K."/>
            <person name="Salamov A."/>
            <person name="Andreopoulos B."/>
            <person name="Baker S."/>
            <person name="Barry K."/>
            <person name="Bills G."/>
            <person name="Bluhm B."/>
            <person name="Cannon C."/>
            <person name="Castanera R."/>
            <person name="Culley D."/>
            <person name="Daum C."/>
            <person name="Ezra D."/>
            <person name="Gonzalez J."/>
            <person name="Henrissat B."/>
            <person name="Kuo A."/>
            <person name="Liang C."/>
            <person name="Lipzen A."/>
            <person name="Lutzoni F."/>
            <person name="Magnuson J."/>
            <person name="Mondo S."/>
            <person name="Nolan M."/>
            <person name="Ohm R."/>
            <person name="Pangilinan J."/>
            <person name="Park H.-J."/>
            <person name="Ramirez L."/>
            <person name="Alfaro M."/>
            <person name="Sun H."/>
            <person name="Tritt A."/>
            <person name="Yoshinaga Y."/>
            <person name="Zwiers L.-H."/>
            <person name="Turgeon B."/>
            <person name="Goodwin S."/>
            <person name="Spatafora J."/>
            <person name="Crous P."/>
            <person name="Grigoriev I."/>
        </authorList>
    </citation>
    <scope>NUCLEOTIDE SEQUENCE</scope>
    <source>
        <strain evidence="4">CBS 107.79</strain>
    </source>
</reference>
<keyword evidence="2" id="KW-0812">Transmembrane</keyword>
<dbReference type="Proteomes" id="UP000800036">
    <property type="component" value="Unassembled WGS sequence"/>
</dbReference>